<evidence type="ECO:0000256" key="3">
    <source>
        <dbReference type="ARBA" id="ARBA00022741"/>
    </source>
</evidence>
<protein>
    <recommendedName>
        <fullName evidence="5">Putative pyruvate, phosphate dikinase regulatory protein</fullName>
        <shortName evidence="5">PPDK regulatory protein</shortName>
        <ecNumber evidence="5">2.7.11.32</ecNumber>
        <ecNumber evidence="5">2.7.4.27</ecNumber>
    </recommendedName>
</protein>
<comment type="catalytic activity">
    <reaction evidence="5">
        <text>N(tele)-phospho-L-histidyl/O-phospho-L-threonyl-[pyruvate, phosphate dikinase] + phosphate + H(+) = N(tele)-phospho-L-histidyl/L-threonyl-[pyruvate, phosphate dikinase] + diphosphate</text>
        <dbReference type="Rhea" id="RHEA:43696"/>
        <dbReference type="Rhea" id="RHEA-COMP:10650"/>
        <dbReference type="Rhea" id="RHEA-COMP:10651"/>
        <dbReference type="ChEBI" id="CHEBI:15378"/>
        <dbReference type="ChEBI" id="CHEBI:30013"/>
        <dbReference type="ChEBI" id="CHEBI:33019"/>
        <dbReference type="ChEBI" id="CHEBI:43474"/>
        <dbReference type="ChEBI" id="CHEBI:61977"/>
        <dbReference type="ChEBI" id="CHEBI:83586"/>
        <dbReference type="EC" id="2.7.4.27"/>
    </reaction>
</comment>
<dbReference type="PANTHER" id="PTHR31756:SF3">
    <property type="entry name" value="PYRUVATE, PHOSPHATE DIKINASE REGULATORY PROTEIN 1, CHLOROPLASTIC"/>
    <property type="match status" value="1"/>
</dbReference>
<gene>
    <name evidence="6" type="ORF">ET418_14500</name>
</gene>
<comment type="function">
    <text evidence="5">Bifunctional serine/threonine kinase and phosphorylase involved in the regulation of the pyruvate, phosphate dikinase (PPDK) by catalyzing its phosphorylation/dephosphorylation.</text>
</comment>
<dbReference type="EC" id="2.7.4.27" evidence="5"/>
<sequence>MKTIYVFSDSTGETAERVIKAALSQFYEEDVKVNRVFQVRSQNDLQQALAVVVREPGMLVYTLVDPHLSEAVERVAEEQGLIAVDLLSSLIYNLSRYLGAPSREIPGLLHRIDTDYHKRIEAVDFTVKHDDGQETRHLYKADLVLVGVSRSSKTPLSMYLAHKGYKVANVPLVKGIEPPEELFQIDPAKVVGLIIDTRRLVEIRTSRLLNMRQSPRGSYADYQQVEDEVAFCKKLYRQHPEWLTIDVTNKSVEESASEIMRRRDEPPVY</sequence>
<dbReference type="GO" id="GO:0005524">
    <property type="term" value="F:ATP binding"/>
    <property type="evidence" value="ECO:0007669"/>
    <property type="project" value="InterPro"/>
</dbReference>
<accession>A0A5A9X9E1</accession>
<keyword evidence="1 5" id="KW-0723">Serine/threonine-protein kinase</keyword>
<comment type="caution">
    <text evidence="6">The sequence shown here is derived from an EMBL/GenBank/DDBJ whole genome shotgun (WGS) entry which is preliminary data.</text>
</comment>
<keyword evidence="2 5" id="KW-0808">Transferase</keyword>
<dbReference type="NCBIfam" id="NF003742">
    <property type="entry name" value="PRK05339.1"/>
    <property type="match status" value="1"/>
</dbReference>
<dbReference type="RefSeq" id="WP_149308742.1">
    <property type="nucleotide sequence ID" value="NZ_SRSD01000009.1"/>
</dbReference>
<organism evidence="6 7">
    <name type="scientific">Oryzomonas rubra</name>
    <dbReference type="NCBI Taxonomy" id="2509454"/>
    <lineage>
        <taxon>Bacteria</taxon>
        <taxon>Pseudomonadati</taxon>
        <taxon>Thermodesulfobacteriota</taxon>
        <taxon>Desulfuromonadia</taxon>
        <taxon>Geobacterales</taxon>
        <taxon>Geobacteraceae</taxon>
        <taxon>Oryzomonas</taxon>
    </lineage>
</organism>
<dbReference type="OrthoDB" id="9782201at2"/>
<keyword evidence="3 5" id="KW-0547">Nucleotide-binding</keyword>
<dbReference type="Proteomes" id="UP000324298">
    <property type="component" value="Unassembled WGS sequence"/>
</dbReference>
<dbReference type="InterPro" id="IPR005177">
    <property type="entry name" value="Kinase-pyrophosphorylase"/>
</dbReference>
<dbReference type="EMBL" id="SRSD01000009">
    <property type="protein sequence ID" value="KAA0889058.1"/>
    <property type="molecule type" value="Genomic_DNA"/>
</dbReference>
<reference evidence="6 7" key="1">
    <citation type="submission" date="2019-04" db="EMBL/GenBank/DDBJ databases">
        <title>Geobacter ruber sp. nov., ferric-reducing bacteria isolated from paddy soil.</title>
        <authorList>
            <person name="Xu Z."/>
            <person name="Masuda Y."/>
            <person name="Itoh H."/>
            <person name="Senoo K."/>
        </authorList>
    </citation>
    <scope>NUCLEOTIDE SEQUENCE [LARGE SCALE GENOMIC DNA]</scope>
    <source>
        <strain evidence="6 7">Red88</strain>
    </source>
</reference>
<proteinExistence type="inferred from homology"/>
<keyword evidence="7" id="KW-1185">Reference proteome</keyword>
<keyword evidence="4 5" id="KW-0418">Kinase</keyword>
<dbReference type="GO" id="GO:0043531">
    <property type="term" value="F:ADP binding"/>
    <property type="evidence" value="ECO:0007669"/>
    <property type="project" value="UniProtKB-UniRule"/>
</dbReference>
<evidence type="ECO:0000256" key="4">
    <source>
        <dbReference type="ARBA" id="ARBA00022777"/>
    </source>
</evidence>
<evidence type="ECO:0000313" key="7">
    <source>
        <dbReference type="Proteomes" id="UP000324298"/>
    </source>
</evidence>
<evidence type="ECO:0000256" key="1">
    <source>
        <dbReference type="ARBA" id="ARBA00022527"/>
    </source>
</evidence>
<evidence type="ECO:0000256" key="5">
    <source>
        <dbReference type="HAMAP-Rule" id="MF_00921"/>
    </source>
</evidence>
<dbReference type="InterPro" id="IPR026565">
    <property type="entry name" value="PPDK_reg"/>
</dbReference>
<comment type="catalytic activity">
    <reaction evidence="5">
        <text>N(tele)-phospho-L-histidyl/L-threonyl-[pyruvate, phosphate dikinase] + ADP = N(tele)-phospho-L-histidyl/O-phospho-L-threonyl-[pyruvate, phosphate dikinase] + AMP + H(+)</text>
        <dbReference type="Rhea" id="RHEA:43692"/>
        <dbReference type="Rhea" id="RHEA-COMP:10650"/>
        <dbReference type="Rhea" id="RHEA-COMP:10651"/>
        <dbReference type="ChEBI" id="CHEBI:15378"/>
        <dbReference type="ChEBI" id="CHEBI:30013"/>
        <dbReference type="ChEBI" id="CHEBI:61977"/>
        <dbReference type="ChEBI" id="CHEBI:83586"/>
        <dbReference type="ChEBI" id="CHEBI:456215"/>
        <dbReference type="ChEBI" id="CHEBI:456216"/>
        <dbReference type="EC" id="2.7.11.32"/>
    </reaction>
</comment>
<dbReference type="HAMAP" id="MF_00921">
    <property type="entry name" value="PDRP"/>
    <property type="match status" value="1"/>
</dbReference>
<dbReference type="EC" id="2.7.11.32" evidence="5"/>
<name>A0A5A9X9E1_9BACT</name>
<feature type="binding site" evidence="5">
    <location>
        <begin position="147"/>
        <end position="154"/>
    </location>
    <ligand>
        <name>ADP</name>
        <dbReference type="ChEBI" id="CHEBI:456216"/>
    </ligand>
</feature>
<evidence type="ECO:0000256" key="2">
    <source>
        <dbReference type="ARBA" id="ARBA00022679"/>
    </source>
</evidence>
<evidence type="ECO:0000313" key="6">
    <source>
        <dbReference type="EMBL" id="KAA0889058.1"/>
    </source>
</evidence>
<comment type="similarity">
    <text evidence="5">Belongs to the pyruvate, phosphate/water dikinase regulatory protein family. PDRP subfamily.</text>
</comment>
<dbReference type="AlphaFoldDB" id="A0A5A9X9E1"/>
<dbReference type="PANTHER" id="PTHR31756">
    <property type="entry name" value="PYRUVATE, PHOSPHATE DIKINASE REGULATORY PROTEIN 1, CHLOROPLASTIC"/>
    <property type="match status" value="1"/>
</dbReference>
<dbReference type="GO" id="GO:0004674">
    <property type="term" value="F:protein serine/threonine kinase activity"/>
    <property type="evidence" value="ECO:0007669"/>
    <property type="project" value="UniProtKB-UniRule"/>
</dbReference>
<dbReference type="GO" id="GO:0016776">
    <property type="term" value="F:phosphotransferase activity, phosphate group as acceptor"/>
    <property type="evidence" value="ECO:0007669"/>
    <property type="project" value="UniProtKB-UniRule"/>
</dbReference>
<dbReference type="Pfam" id="PF03618">
    <property type="entry name" value="Kinase-PPPase"/>
    <property type="match status" value="1"/>
</dbReference>